<feature type="transmembrane region" description="Helical" evidence="10">
    <location>
        <begin position="385"/>
        <end position="406"/>
    </location>
</feature>
<evidence type="ECO:0000256" key="4">
    <source>
        <dbReference type="ARBA" id="ARBA00022741"/>
    </source>
</evidence>
<dbReference type="SMART" id="SM00220">
    <property type="entry name" value="S_TKc"/>
    <property type="match status" value="1"/>
</dbReference>
<keyword evidence="6 9" id="KW-0067">ATP-binding</keyword>
<dbReference type="Proteomes" id="UP001464891">
    <property type="component" value="Unassembled WGS sequence"/>
</dbReference>
<gene>
    <name evidence="12" type="ORF">NC998_18485</name>
</gene>
<dbReference type="SMART" id="SM01080">
    <property type="entry name" value="CHASE2"/>
    <property type="match status" value="1"/>
</dbReference>
<protein>
    <recommendedName>
        <fullName evidence="1">non-specific serine/threonine protein kinase</fullName>
        <ecNumber evidence="1">2.7.11.1</ecNumber>
    </recommendedName>
</protein>
<dbReference type="SUPFAM" id="SSF56112">
    <property type="entry name" value="Protein kinase-like (PK-like)"/>
    <property type="match status" value="1"/>
</dbReference>
<dbReference type="InterPro" id="IPR011009">
    <property type="entry name" value="Kinase-like_dom_sf"/>
</dbReference>
<dbReference type="Gene3D" id="1.10.510.10">
    <property type="entry name" value="Transferase(Phosphotransferase) domain 1"/>
    <property type="match status" value="1"/>
</dbReference>
<evidence type="ECO:0000313" key="13">
    <source>
        <dbReference type="Proteomes" id="UP001464891"/>
    </source>
</evidence>
<name>A0ABV0JBE1_9CYAN</name>
<comment type="caution">
    <text evidence="12">The sequence shown here is derived from an EMBL/GenBank/DDBJ whole genome shotgun (WGS) entry which is preliminary data.</text>
</comment>
<dbReference type="InterPro" id="IPR017441">
    <property type="entry name" value="Protein_kinase_ATP_BS"/>
</dbReference>
<dbReference type="InterPro" id="IPR007890">
    <property type="entry name" value="CHASE2"/>
</dbReference>
<evidence type="ECO:0000256" key="8">
    <source>
        <dbReference type="ARBA" id="ARBA00048679"/>
    </source>
</evidence>
<sequence>MPKERSLLPAQKNIGTTVRPLVTEKVKSTKPAQRFLNLTNLGHILTGVWAAAAAIATATNIPLGQIMERQAQTLFFELRGPIAAPSNIVILAIDDESMSQGQFYRADPKQYKSLAALETWPWKRAAYAEAIDKLMAAGARSVALDIEFTTPSSYGTKDDERLRQSLQRYAGRVTLATKYEDIINDQGVTAQLTPIYPRFRTNPLSVGSINFLLEPDSKVHRLGNQYSALLAQDPNFASGLPQNVPDFAEATLKAAQVKPSSSQGDHIFFYGPAGTFKQIPFWHVLDPSYWNNYLKPNQDFSFKNKIVLIGSTAEILQDFLPTPFSANWLNSQAMPGVEIHANAIATLMEGRAIADGIPDRSLQGIFCLVGSIGVGFLLSFPKRPWLRWLLVIVAPLSWGGATYLIFSYGGLILPTALPITAIALSGLSYTFASSTLEHFKKLKLWHTLKKYIDSPLIQTIISQSQQGHVGDLLRERETAILGTKLDGRYVITKVLGSGGFGETYIAEDTRRPGNPQCVVKRLKTATNNINLLEMAKRLFIGEAETLERLGKHDQIPQLLAYFEEKEEFYLVQEFIPGRPLSHELTLGRQLPEAQVIDLLKDLLQVLAFVHSQGVIHRDIKPSNIIRRLTDGKLVLIDFGAVKRIPHLAENDTPDSITVGIGTQGYMPSEQYAGTPRCNSDLYALGITAIQALTGIPPSQFKKDQATEEVLWQHKTEVSHELAIILSKLVRYHFSQRYQSATEVLEALRKLTSTNHSTSFNAANGLSPLDIAYMDVDASTDPVSLTDAAFSTVAWPNTLEGETESTEISDPVDSSVDS</sequence>
<evidence type="ECO:0000256" key="3">
    <source>
        <dbReference type="ARBA" id="ARBA00022679"/>
    </source>
</evidence>
<organism evidence="12 13">
    <name type="scientific">Trichocoleus desertorum GB2-A4</name>
    <dbReference type="NCBI Taxonomy" id="2933944"/>
    <lineage>
        <taxon>Bacteria</taxon>
        <taxon>Bacillati</taxon>
        <taxon>Cyanobacteriota</taxon>
        <taxon>Cyanophyceae</taxon>
        <taxon>Leptolyngbyales</taxon>
        <taxon>Trichocoleusaceae</taxon>
        <taxon>Trichocoleus</taxon>
    </lineage>
</organism>
<evidence type="ECO:0000256" key="7">
    <source>
        <dbReference type="ARBA" id="ARBA00047899"/>
    </source>
</evidence>
<dbReference type="Pfam" id="PF00069">
    <property type="entry name" value="Pkinase"/>
    <property type="match status" value="1"/>
</dbReference>
<keyword evidence="13" id="KW-1185">Reference proteome</keyword>
<feature type="binding site" evidence="9">
    <location>
        <position position="520"/>
    </location>
    <ligand>
        <name>ATP</name>
        <dbReference type="ChEBI" id="CHEBI:30616"/>
    </ligand>
</feature>
<dbReference type="RefSeq" id="WP_190432174.1">
    <property type="nucleotide sequence ID" value="NZ_JAMPKM010000012.1"/>
</dbReference>
<evidence type="ECO:0000256" key="2">
    <source>
        <dbReference type="ARBA" id="ARBA00022527"/>
    </source>
</evidence>
<keyword evidence="4 9" id="KW-0547">Nucleotide-binding</keyword>
<evidence type="ECO:0000256" key="1">
    <source>
        <dbReference type="ARBA" id="ARBA00012513"/>
    </source>
</evidence>
<accession>A0ABV0JBE1</accession>
<keyword evidence="10" id="KW-0472">Membrane</keyword>
<dbReference type="PANTHER" id="PTHR24363:SF0">
    <property type="entry name" value="SERINE_THREONINE KINASE LIKE DOMAIN CONTAINING 1"/>
    <property type="match status" value="1"/>
</dbReference>
<dbReference type="InterPro" id="IPR000719">
    <property type="entry name" value="Prot_kinase_dom"/>
</dbReference>
<dbReference type="Pfam" id="PF05226">
    <property type="entry name" value="CHASE2"/>
    <property type="match status" value="1"/>
</dbReference>
<dbReference type="EMBL" id="JAMPKM010000012">
    <property type="protein sequence ID" value="MEP0819090.1"/>
    <property type="molecule type" value="Genomic_DNA"/>
</dbReference>
<dbReference type="GO" id="GO:0016301">
    <property type="term" value="F:kinase activity"/>
    <property type="evidence" value="ECO:0007669"/>
    <property type="project" value="UniProtKB-KW"/>
</dbReference>
<keyword evidence="5 12" id="KW-0418">Kinase</keyword>
<evidence type="ECO:0000259" key="11">
    <source>
        <dbReference type="PROSITE" id="PS50011"/>
    </source>
</evidence>
<feature type="transmembrane region" description="Helical" evidence="10">
    <location>
        <begin position="361"/>
        <end position="378"/>
    </location>
</feature>
<dbReference type="CDD" id="cd14014">
    <property type="entry name" value="STKc_PknB_like"/>
    <property type="match status" value="1"/>
</dbReference>
<dbReference type="Gene3D" id="3.30.200.20">
    <property type="entry name" value="Phosphorylase Kinase, domain 1"/>
    <property type="match status" value="1"/>
</dbReference>
<keyword evidence="10" id="KW-1133">Transmembrane helix</keyword>
<comment type="catalytic activity">
    <reaction evidence="7">
        <text>L-threonyl-[protein] + ATP = O-phospho-L-threonyl-[protein] + ADP + H(+)</text>
        <dbReference type="Rhea" id="RHEA:46608"/>
        <dbReference type="Rhea" id="RHEA-COMP:11060"/>
        <dbReference type="Rhea" id="RHEA-COMP:11605"/>
        <dbReference type="ChEBI" id="CHEBI:15378"/>
        <dbReference type="ChEBI" id="CHEBI:30013"/>
        <dbReference type="ChEBI" id="CHEBI:30616"/>
        <dbReference type="ChEBI" id="CHEBI:61977"/>
        <dbReference type="ChEBI" id="CHEBI:456216"/>
        <dbReference type="EC" id="2.7.11.1"/>
    </reaction>
</comment>
<keyword evidence="10" id="KW-0812">Transmembrane</keyword>
<evidence type="ECO:0000256" key="9">
    <source>
        <dbReference type="PROSITE-ProRule" id="PRU10141"/>
    </source>
</evidence>
<evidence type="ECO:0000256" key="6">
    <source>
        <dbReference type="ARBA" id="ARBA00022840"/>
    </source>
</evidence>
<evidence type="ECO:0000256" key="10">
    <source>
        <dbReference type="SAM" id="Phobius"/>
    </source>
</evidence>
<evidence type="ECO:0000313" key="12">
    <source>
        <dbReference type="EMBL" id="MEP0819090.1"/>
    </source>
</evidence>
<keyword evidence="3" id="KW-0808">Transferase</keyword>
<keyword evidence="2" id="KW-0723">Serine/threonine-protein kinase</keyword>
<dbReference type="PROSITE" id="PS50011">
    <property type="entry name" value="PROTEIN_KINASE_DOM"/>
    <property type="match status" value="1"/>
</dbReference>
<proteinExistence type="predicted"/>
<dbReference type="PANTHER" id="PTHR24363">
    <property type="entry name" value="SERINE/THREONINE PROTEIN KINASE"/>
    <property type="match status" value="1"/>
</dbReference>
<evidence type="ECO:0000256" key="5">
    <source>
        <dbReference type="ARBA" id="ARBA00022777"/>
    </source>
</evidence>
<dbReference type="PROSITE" id="PS00107">
    <property type="entry name" value="PROTEIN_KINASE_ATP"/>
    <property type="match status" value="1"/>
</dbReference>
<reference evidence="12 13" key="1">
    <citation type="submission" date="2022-04" db="EMBL/GenBank/DDBJ databases">
        <title>Positive selection, recombination, and allopatry shape intraspecific diversity of widespread and dominant cyanobacteria.</title>
        <authorList>
            <person name="Wei J."/>
            <person name="Shu W."/>
            <person name="Hu C."/>
        </authorList>
    </citation>
    <scope>NUCLEOTIDE SEQUENCE [LARGE SCALE GENOMIC DNA]</scope>
    <source>
        <strain evidence="12 13">GB2-A4</strain>
    </source>
</reference>
<comment type="catalytic activity">
    <reaction evidence="8">
        <text>L-seryl-[protein] + ATP = O-phospho-L-seryl-[protein] + ADP + H(+)</text>
        <dbReference type="Rhea" id="RHEA:17989"/>
        <dbReference type="Rhea" id="RHEA-COMP:9863"/>
        <dbReference type="Rhea" id="RHEA-COMP:11604"/>
        <dbReference type="ChEBI" id="CHEBI:15378"/>
        <dbReference type="ChEBI" id="CHEBI:29999"/>
        <dbReference type="ChEBI" id="CHEBI:30616"/>
        <dbReference type="ChEBI" id="CHEBI:83421"/>
        <dbReference type="ChEBI" id="CHEBI:456216"/>
        <dbReference type="EC" id="2.7.11.1"/>
    </reaction>
</comment>
<dbReference type="EC" id="2.7.11.1" evidence="1"/>
<feature type="domain" description="Protein kinase" evidence="11">
    <location>
        <begin position="489"/>
        <end position="748"/>
    </location>
</feature>